<dbReference type="Pfam" id="PF05486">
    <property type="entry name" value="SRP9-21"/>
    <property type="match status" value="1"/>
</dbReference>
<dbReference type="GO" id="GO:0008312">
    <property type="term" value="F:7S RNA binding"/>
    <property type="evidence" value="ECO:0007669"/>
    <property type="project" value="InterPro"/>
</dbReference>
<evidence type="ECO:0000313" key="3">
    <source>
        <dbReference type="EMBL" id="WOO81458.1"/>
    </source>
</evidence>
<dbReference type="Proteomes" id="UP000827549">
    <property type="component" value="Chromosome 3"/>
</dbReference>
<dbReference type="PANTHER" id="PTHR12834:SF12">
    <property type="entry name" value="SIGNAL RECOGNITION PARTICLE 9 KDA PROTEIN"/>
    <property type="match status" value="1"/>
</dbReference>
<keyword evidence="4" id="KW-1185">Reference proteome</keyword>
<dbReference type="GeneID" id="87808211"/>
<dbReference type="InterPro" id="IPR039432">
    <property type="entry name" value="SRP9_dom"/>
</dbReference>
<feature type="region of interest" description="Disordered" evidence="1">
    <location>
        <begin position="83"/>
        <end position="142"/>
    </location>
</feature>
<reference evidence="3" key="1">
    <citation type="submission" date="2023-10" db="EMBL/GenBank/DDBJ databases">
        <authorList>
            <person name="Noh H."/>
        </authorList>
    </citation>
    <scope>NUCLEOTIDE SEQUENCE</scope>
    <source>
        <strain evidence="3">DUCC4014</strain>
    </source>
</reference>
<gene>
    <name evidence="3" type="primary">SRP9</name>
    <name evidence="3" type="ORF">LOC62_03G004980</name>
</gene>
<protein>
    <submittedName>
        <fullName evidence="3">Signal recognition particle protein</fullName>
    </submittedName>
</protein>
<dbReference type="PANTHER" id="PTHR12834">
    <property type="entry name" value="SIGNAL RECOGNITION PARTICLE 9 KDA PROTEIN"/>
    <property type="match status" value="1"/>
</dbReference>
<feature type="domain" description="SRP9" evidence="2">
    <location>
        <begin position="4"/>
        <end position="71"/>
    </location>
</feature>
<dbReference type="GO" id="GO:0005786">
    <property type="term" value="C:signal recognition particle, endoplasmic reticulum targeting"/>
    <property type="evidence" value="ECO:0007669"/>
    <property type="project" value="TreeGrafter"/>
</dbReference>
<organism evidence="3 4">
    <name type="scientific">Vanrija pseudolonga</name>
    <dbReference type="NCBI Taxonomy" id="143232"/>
    <lineage>
        <taxon>Eukaryota</taxon>
        <taxon>Fungi</taxon>
        <taxon>Dikarya</taxon>
        <taxon>Basidiomycota</taxon>
        <taxon>Agaricomycotina</taxon>
        <taxon>Tremellomycetes</taxon>
        <taxon>Trichosporonales</taxon>
        <taxon>Trichosporonaceae</taxon>
        <taxon>Vanrija</taxon>
    </lineage>
</organism>
<dbReference type="InterPro" id="IPR009018">
    <property type="entry name" value="Signal_recog_particle_SRP9/14"/>
</dbReference>
<dbReference type="RefSeq" id="XP_062627490.1">
    <property type="nucleotide sequence ID" value="XM_062771506.1"/>
</dbReference>
<name>A0AAF0YDE8_9TREE</name>
<feature type="compositionally biased region" description="Low complexity" evidence="1">
    <location>
        <begin position="83"/>
        <end position="95"/>
    </location>
</feature>
<dbReference type="Gene3D" id="3.30.720.10">
    <property type="entry name" value="Signal recognition particle alu RNA binding heterodimer, srp9/1"/>
    <property type="match status" value="1"/>
</dbReference>
<feature type="compositionally biased region" description="Gly residues" evidence="1">
    <location>
        <begin position="124"/>
        <end position="133"/>
    </location>
</feature>
<proteinExistence type="predicted"/>
<dbReference type="EMBL" id="CP086716">
    <property type="protein sequence ID" value="WOO81458.1"/>
    <property type="molecule type" value="Genomic_DNA"/>
</dbReference>
<accession>A0AAF0YDE8</accession>
<evidence type="ECO:0000256" key="1">
    <source>
        <dbReference type="SAM" id="MobiDB-lite"/>
    </source>
</evidence>
<dbReference type="FunFam" id="3.30.720.10:FF:000008">
    <property type="entry name" value="Unplaced genomic scaffold supercont1.11, whole genome shotgun sequence"/>
    <property type="match status" value="1"/>
</dbReference>
<dbReference type="GO" id="GO:0006614">
    <property type="term" value="P:SRP-dependent cotranslational protein targeting to membrane"/>
    <property type="evidence" value="ECO:0007669"/>
    <property type="project" value="InterPro"/>
</dbReference>
<dbReference type="SUPFAM" id="SSF54762">
    <property type="entry name" value="Signal recognition particle alu RNA binding heterodimer, SRP9/14"/>
    <property type="match status" value="1"/>
</dbReference>
<evidence type="ECO:0000259" key="2">
    <source>
        <dbReference type="Pfam" id="PF05486"/>
    </source>
</evidence>
<dbReference type="AlphaFoldDB" id="A0AAF0YDE8"/>
<sequence length="142" mass="15091">MVYIKTWTDFESAVIELYNRAPRQTRYVVKFIPKTGHLVLKVTDDIKCIKYKTFSAIILNRFESLNLRLLSSITNARRRAPLVVGSGSAGAGTPTAERDDPLKAGAAGSGSNTPQRKGTPAATAGGGATGGGAGKKKKKGKR</sequence>
<evidence type="ECO:0000313" key="4">
    <source>
        <dbReference type="Proteomes" id="UP000827549"/>
    </source>
</evidence>
<dbReference type="InterPro" id="IPR039914">
    <property type="entry name" value="SRP9-like"/>
</dbReference>